<feature type="signal peptide" evidence="4">
    <location>
        <begin position="1"/>
        <end position="30"/>
    </location>
</feature>
<protein>
    <submittedName>
        <fullName evidence="5">D-alanyl-D-alanine carboxypeptidase/D-alanyl-D-alanine-endopeptidase</fullName>
    </submittedName>
</protein>
<evidence type="ECO:0000313" key="5">
    <source>
        <dbReference type="EMBL" id="MBK1667803.1"/>
    </source>
</evidence>
<sequence>MTDPDRSDRYRPRLAGVLASAAGLLLAACAASEPAPAPTPAAKPPALAAERPAGGPGGTEPDALPEPAERAAAPDARVQPARLGPPLTPEDPQAARRLIRRHGFEPQDVGLLVTDLAGRELAAHNATQAFIPASVAKLPTAVAALELLGGDHRFTTRMAATAAPRGGRLDGDLVLVGGGDPLLGADGLVHLCRDLRRAGVRKVAGRFLYDASLYQERPAIRDDQPMTAGYNPGVSALSVNFNRLRVRWGTGQPSDPRAWTVPPVPSVDLSLDRRRPRGRESGAWLPAGADGRWQLSTGARGYGQDWLPLKDPARVAAEATRQVCQRLGVELPAPEPGRAPDGAATLAAHPGPPLHETVRAMLRYSNNLVAELTGLAAGRALTGQRIGLSQSAIAVSQWYERTLPKTDWARFDPGNHSGLNADARMTPAQLAAILRFAHDARYGRAGRTLIELLPTVGLDGGLGRRLQTPDTAFAVFAKTGTMNFVSGLAGYLPTESGRGRVFAIFVNDKRLRRAYDADPGRTGWHRQAASWGSRAKDLEAALVRLWTDPGRIREPAPTAMLQRSE</sequence>
<feature type="chain" id="PRO_5045047880" evidence="4">
    <location>
        <begin position="31"/>
        <end position="565"/>
    </location>
</feature>
<dbReference type="PRINTS" id="PR00922">
    <property type="entry name" value="DADACBPTASE3"/>
</dbReference>
<feature type="compositionally biased region" description="Low complexity" evidence="3">
    <location>
        <begin position="60"/>
        <end position="77"/>
    </location>
</feature>
<accession>A0ABS1DDZ2</accession>
<dbReference type="SUPFAM" id="SSF56601">
    <property type="entry name" value="beta-lactamase/transpeptidase-like"/>
    <property type="match status" value="1"/>
</dbReference>
<evidence type="ECO:0000256" key="3">
    <source>
        <dbReference type="SAM" id="MobiDB-lite"/>
    </source>
</evidence>
<dbReference type="EMBL" id="NRRL01000012">
    <property type="protein sequence ID" value="MBK1667803.1"/>
    <property type="molecule type" value="Genomic_DNA"/>
</dbReference>
<dbReference type="RefSeq" id="WP_200339965.1">
    <property type="nucleotide sequence ID" value="NZ_NRRL01000012.1"/>
</dbReference>
<dbReference type="GO" id="GO:0004180">
    <property type="term" value="F:carboxypeptidase activity"/>
    <property type="evidence" value="ECO:0007669"/>
    <property type="project" value="UniProtKB-KW"/>
</dbReference>
<evidence type="ECO:0000256" key="4">
    <source>
        <dbReference type="SAM" id="SignalP"/>
    </source>
</evidence>
<dbReference type="NCBIfam" id="TIGR00666">
    <property type="entry name" value="PBP4"/>
    <property type="match status" value="1"/>
</dbReference>
<dbReference type="Gene3D" id="3.40.710.10">
    <property type="entry name" value="DD-peptidase/beta-lactamase superfamily"/>
    <property type="match status" value="2"/>
</dbReference>
<dbReference type="InterPro" id="IPR000667">
    <property type="entry name" value="Peptidase_S13"/>
</dbReference>
<feature type="compositionally biased region" description="Low complexity" evidence="3">
    <location>
        <begin position="44"/>
        <end position="53"/>
    </location>
</feature>
<dbReference type="Proteomes" id="UP001296873">
    <property type="component" value="Unassembled WGS sequence"/>
</dbReference>
<keyword evidence="5" id="KW-0645">Protease</keyword>
<evidence type="ECO:0000256" key="1">
    <source>
        <dbReference type="ARBA" id="ARBA00006096"/>
    </source>
</evidence>
<organism evidence="5 6">
    <name type="scientific">Rhodovibrio sodomensis</name>
    <dbReference type="NCBI Taxonomy" id="1088"/>
    <lineage>
        <taxon>Bacteria</taxon>
        <taxon>Pseudomonadati</taxon>
        <taxon>Pseudomonadota</taxon>
        <taxon>Alphaproteobacteria</taxon>
        <taxon>Rhodospirillales</taxon>
        <taxon>Rhodovibrionaceae</taxon>
        <taxon>Rhodovibrio</taxon>
    </lineage>
</organism>
<dbReference type="PANTHER" id="PTHR30023">
    <property type="entry name" value="D-ALANYL-D-ALANINE CARBOXYPEPTIDASE"/>
    <property type="match status" value="1"/>
</dbReference>
<dbReference type="PROSITE" id="PS51257">
    <property type="entry name" value="PROKAR_LIPOPROTEIN"/>
    <property type="match status" value="1"/>
</dbReference>
<dbReference type="Gene3D" id="3.50.80.20">
    <property type="entry name" value="D-Ala-D-Ala carboxypeptidase C, peptidase S13"/>
    <property type="match status" value="1"/>
</dbReference>
<keyword evidence="5" id="KW-0121">Carboxypeptidase</keyword>
<reference evidence="5 6" key="1">
    <citation type="journal article" date="2020" name="Microorganisms">
        <title>Osmotic Adaptation and Compatible Solute Biosynthesis of Phototrophic Bacteria as Revealed from Genome Analyses.</title>
        <authorList>
            <person name="Imhoff J.F."/>
            <person name="Rahn T."/>
            <person name="Kunzel S."/>
            <person name="Keller A."/>
            <person name="Neulinger S.C."/>
        </authorList>
    </citation>
    <scope>NUCLEOTIDE SEQUENCE [LARGE SCALE GENOMIC DNA]</scope>
    <source>
        <strain evidence="5 6">DSM 9895</strain>
    </source>
</reference>
<gene>
    <name evidence="5" type="primary">dacB</name>
    <name evidence="5" type="ORF">CKO28_07115</name>
</gene>
<dbReference type="PANTHER" id="PTHR30023:SF0">
    <property type="entry name" value="PENICILLIN-SENSITIVE CARBOXYPEPTIDASE A"/>
    <property type="match status" value="1"/>
</dbReference>
<evidence type="ECO:0000313" key="6">
    <source>
        <dbReference type="Proteomes" id="UP001296873"/>
    </source>
</evidence>
<name>A0ABS1DDZ2_9PROT</name>
<evidence type="ECO:0000256" key="2">
    <source>
        <dbReference type="ARBA" id="ARBA00022801"/>
    </source>
</evidence>
<comment type="similarity">
    <text evidence="1">Belongs to the peptidase S13 family.</text>
</comment>
<dbReference type="InterPro" id="IPR012338">
    <property type="entry name" value="Beta-lactam/transpept-like"/>
</dbReference>
<proteinExistence type="inferred from homology"/>
<dbReference type="Pfam" id="PF02113">
    <property type="entry name" value="Peptidase_S13"/>
    <property type="match status" value="1"/>
</dbReference>
<keyword evidence="6" id="KW-1185">Reference proteome</keyword>
<feature type="region of interest" description="Disordered" evidence="3">
    <location>
        <begin position="32"/>
        <end position="91"/>
    </location>
</feature>
<keyword evidence="2" id="KW-0378">Hydrolase</keyword>
<keyword evidence="4" id="KW-0732">Signal</keyword>
<comment type="caution">
    <text evidence="5">The sequence shown here is derived from an EMBL/GenBank/DDBJ whole genome shotgun (WGS) entry which is preliminary data.</text>
</comment>